<keyword evidence="7" id="KW-0788">Thiol protease</keyword>
<evidence type="ECO:0000256" key="8">
    <source>
        <dbReference type="ARBA" id="ARBA00023242"/>
    </source>
</evidence>
<dbReference type="AlphaFoldDB" id="A0A196SMJ4"/>
<dbReference type="InterPro" id="IPR038765">
    <property type="entry name" value="Papain-like_cys_pep_sf"/>
</dbReference>
<dbReference type="STRING" id="478820.A0A196SMJ4"/>
<comment type="subcellular location">
    <subcellularLocation>
        <location evidence="2">Nucleus</location>
    </subcellularLocation>
</comment>
<comment type="caution">
    <text evidence="10">The sequence shown here is derived from an EMBL/GenBank/DDBJ whole genome shotgun (WGS) entry which is preliminary data.</text>
</comment>
<protein>
    <recommendedName>
        <fullName evidence="3">ubiquitinyl hydrolase 1</fullName>
        <ecNumber evidence="3">3.4.19.12</ecNumber>
    </recommendedName>
</protein>
<name>A0A196SMJ4_BLAHN</name>
<keyword evidence="5" id="KW-0833">Ubl conjugation pathway</keyword>
<evidence type="ECO:0000256" key="2">
    <source>
        <dbReference type="ARBA" id="ARBA00004123"/>
    </source>
</evidence>
<gene>
    <name evidence="10" type="ORF">AV274_1135</name>
</gene>
<dbReference type="Pfam" id="PF00443">
    <property type="entry name" value="UCH"/>
    <property type="match status" value="1"/>
</dbReference>
<sequence>MPSGRQWKRHCSCSHFICYLQQSDSILRNYVLIVELLISNRNRFLRYMNIRQDDPLDELCICLHCQYASPRSMILYHQCQSTHPFIILSNHLAVKCLYCDDIIYSDHLSFYLSFIQDSLYAGQDPIQLYKLSDLRFDLHDALTEHCANYCKIQDSSLIGIKGLLNLGGTDAFNCILQCFLHLPFLVDFFLSGNHSSISCFLHSAVDESNQLRCLLCCFRELLFSLFHDDNNSFCVPSALLYCFWTRFPAMQCVSSMDVRDVLSYVLEGLTVAESPEPFIASLFAEEVELPREECPQCRTMLERRSANRGVDVQKVECMEEVLSVAYGERVRRKCDVCGKEMEVAELLEVVKAPRVVVMVTERSEKPQRRSVFYRIRGERKEVYDLYGVVCQPRRGIEKAFCVLRVNRSWYKFQDEKVFLVTECYLDLVEPSILLYVKRYCGG</sequence>
<keyword evidence="4" id="KW-0645">Protease</keyword>
<dbReference type="Proteomes" id="UP000078348">
    <property type="component" value="Unassembled WGS sequence"/>
</dbReference>
<organism evidence="10 11">
    <name type="scientific">Blastocystis sp. subtype 1 (strain ATCC 50177 / NandII)</name>
    <dbReference type="NCBI Taxonomy" id="478820"/>
    <lineage>
        <taxon>Eukaryota</taxon>
        <taxon>Sar</taxon>
        <taxon>Stramenopiles</taxon>
        <taxon>Bigyra</taxon>
        <taxon>Opalozoa</taxon>
        <taxon>Opalinata</taxon>
        <taxon>Blastocystidae</taxon>
        <taxon>Blastocystis</taxon>
    </lineage>
</organism>
<dbReference type="InterPro" id="IPR050185">
    <property type="entry name" value="Ub_carboxyl-term_hydrolase"/>
</dbReference>
<proteinExistence type="predicted"/>
<dbReference type="EC" id="3.4.19.12" evidence="3"/>
<keyword evidence="6 10" id="KW-0378">Hydrolase</keyword>
<dbReference type="GO" id="GO:0004843">
    <property type="term" value="F:cysteine-type deubiquitinase activity"/>
    <property type="evidence" value="ECO:0007669"/>
    <property type="project" value="UniProtKB-EC"/>
</dbReference>
<evidence type="ECO:0000256" key="6">
    <source>
        <dbReference type="ARBA" id="ARBA00022801"/>
    </source>
</evidence>
<evidence type="ECO:0000313" key="10">
    <source>
        <dbReference type="EMBL" id="OAO17109.1"/>
    </source>
</evidence>
<dbReference type="GO" id="GO:0005634">
    <property type="term" value="C:nucleus"/>
    <property type="evidence" value="ECO:0007669"/>
    <property type="project" value="UniProtKB-SubCell"/>
</dbReference>
<evidence type="ECO:0000256" key="3">
    <source>
        <dbReference type="ARBA" id="ARBA00012759"/>
    </source>
</evidence>
<dbReference type="OrthoDB" id="47475at2759"/>
<dbReference type="InterPro" id="IPR028889">
    <property type="entry name" value="USP"/>
</dbReference>
<dbReference type="Gene3D" id="3.90.70.10">
    <property type="entry name" value="Cysteine proteinases"/>
    <property type="match status" value="1"/>
</dbReference>
<feature type="domain" description="USP" evidence="9">
    <location>
        <begin position="161"/>
        <end position="438"/>
    </location>
</feature>
<dbReference type="InterPro" id="IPR001394">
    <property type="entry name" value="Peptidase_C19_UCH"/>
</dbReference>
<dbReference type="SUPFAM" id="SSF54001">
    <property type="entry name" value="Cysteine proteinases"/>
    <property type="match status" value="1"/>
</dbReference>
<evidence type="ECO:0000256" key="1">
    <source>
        <dbReference type="ARBA" id="ARBA00000707"/>
    </source>
</evidence>
<evidence type="ECO:0000313" key="11">
    <source>
        <dbReference type="Proteomes" id="UP000078348"/>
    </source>
</evidence>
<dbReference type="GO" id="GO:0016579">
    <property type="term" value="P:protein deubiquitination"/>
    <property type="evidence" value="ECO:0007669"/>
    <property type="project" value="InterPro"/>
</dbReference>
<dbReference type="PROSITE" id="PS50235">
    <property type="entry name" value="USP_3"/>
    <property type="match status" value="1"/>
</dbReference>
<evidence type="ECO:0000256" key="4">
    <source>
        <dbReference type="ARBA" id="ARBA00022670"/>
    </source>
</evidence>
<comment type="catalytic activity">
    <reaction evidence="1">
        <text>Thiol-dependent hydrolysis of ester, thioester, amide, peptide and isopeptide bonds formed by the C-terminal Gly of ubiquitin (a 76-residue protein attached to proteins as an intracellular targeting signal).</text>
        <dbReference type="EC" id="3.4.19.12"/>
    </reaction>
</comment>
<reference evidence="10 11" key="1">
    <citation type="submission" date="2016-05" db="EMBL/GenBank/DDBJ databases">
        <title>Nuclear genome of Blastocystis sp. subtype 1 NandII.</title>
        <authorList>
            <person name="Gentekaki E."/>
            <person name="Curtis B."/>
            <person name="Stairs C."/>
            <person name="Eme L."/>
            <person name="Herman E."/>
            <person name="Klimes V."/>
            <person name="Arias M.C."/>
            <person name="Elias M."/>
            <person name="Hilliou F."/>
            <person name="Klute M."/>
            <person name="Malik S.-B."/>
            <person name="Pightling A."/>
            <person name="Rachubinski R."/>
            <person name="Salas D."/>
            <person name="Schlacht A."/>
            <person name="Suga H."/>
            <person name="Archibald J."/>
            <person name="Ball S.G."/>
            <person name="Clark G."/>
            <person name="Dacks J."/>
            <person name="Van Der Giezen M."/>
            <person name="Tsaousis A."/>
            <person name="Roger A."/>
        </authorList>
    </citation>
    <scope>NUCLEOTIDE SEQUENCE [LARGE SCALE GENOMIC DNA]</scope>
    <source>
        <strain evidence="11">ATCC 50177 / NandII</strain>
    </source>
</reference>
<dbReference type="PANTHER" id="PTHR21646">
    <property type="entry name" value="UBIQUITIN CARBOXYL-TERMINAL HYDROLASE"/>
    <property type="match status" value="1"/>
</dbReference>
<keyword evidence="11" id="KW-1185">Reference proteome</keyword>
<evidence type="ECO:0000256" key="5">
    <source>
        <dbReference type="ARBA" id="ARBA00022786"/>
    </source>
</evidence>
<evidence type="ECO:0000259" key="9">
    <source>
        <dbReference type="PROSITE" id="PS50235"/>
    </source>
</evidence>
<accession>A0A196SMJ4</accession>
<dbReference type="EMBL" id="LXWW01000045">
    <property type="protein sequence ID" value="OAO17109.1"/>
    <property type="molecule type" value="Genomic_DNA"/>
</dbReference>
<keyword evidence="8" id="KW-0539">Nucleus</keyword>
<dbReference type="GO" id="GO:0006508">
    <property type="term" value="P:proteolysis"/>
    <property type="evidence" value="ECO:0007669"/>
    <property type="project" value="UniProtKB-KW"/>
</dbReference>
<dbReference type="PANTHER" id="PTHR21646:SF33">
    <property type="entry name" value="UBIQUITIN CARBOXYL-TERMINAL HYDROLASE 22"/>
    <property type="match status" value="1"/>
</dbReference>
<evidence type="ECO:0000256" key="7">
    <source>
        <dbReference type="ARBA" id="ARBA00022807"/>
    </source>
</evidence>